<dbReference type="InterPro" id="IPR004089">
    <property type="entry name" value="MCPsignal_dom"/>
</dbReference>
<dbReference type="Proteomes" id="UP001595796">
    <property type="component" value="Unassembled WGS sequence"/>
</dbReference>
<organism evidence="8 9">
    <name type="scientific">Flaviflagellibacter deserti</name>
    <dbReference type="NCBI Taxonomy" id="2267266"/>
    <lineage>
        <taxon>Bacteria</taxon>
        <taxon>Pseudomonadati</taxon>
        <taxon>Pseudomonadota</taxon>
        <taxon>Alphaproteobacteria</taxon>
        <taxon>Hyphomicrobiales</taxon>
        <taxon>Flaviflagellibacter</taxon>
    </lineage>
</organism>
<keyword evidence="5" id="KW-0812">Transmembrane</keyword>
<reference evidence="9" key="1">
    <citation type="journal article" date="2019" name="Int. J. Syst. Evol. Microbiol.">
        <title>The Global Catalogue of Microorganisms (GCM) 10K type strain sequencing project: providing services to taxonomists for standard genome sequencing and annotation.</title>
        <authorList>
            <consortium name="The Broad Institute Genomics Platform"/>
            <consortium name="The Broad Institute Genome Sequencing Center for Infectious Disease"/>
            <person name="Wu L."/>
            <person name="Ma J."/>
        </authorList>
    </citation>
    <scope>NUCLEOTIDE SEQUENCE [LARGE SCALE GENOMIC DNA]</scope>
    <source>
        <strain evidence="9">CGMCC 1.16444</strain>
    </source>
</reference>
<dbReference type="PROSITE" id="PS50885">
    <property type="entry name" value="HAMP"/>
    <property type="match status" value="1"/>
</dbReference>
<protein>
    <submittedName>
        <fullName evidence="8">Methyl-accepting chemotaxis protein</fullName>
    </submittedName>
</protein>
<dbReference type="PANTHER" id="PTHR32089:SF112">
    <property type="entry name" value="LYSOZYME-LIKE PROTEIN-RELATED"/>
    <property type="match status" value="1"/>
</dbReference>
<evidence type="ECO:0000256" key="4">
    <source>
        <dbReference type="SAM" id="Coils"/>
    </source>
</evidence>
<dbReference type="Gene3D" id="1.10.287.950">
    <property type="entry name" value="Methyl-accepting chemotaxis protein"/>
    <property type="match status" value="1"/>
</dbReference>
<dbReference type="SMART" id="SM00304">
    <property type="entry name" value="HAMP"/>
    <property type="match status" value="1"/>
</dbReference>
<comment type="caution">
    <text evidence="8">The sequence shown here is derived from an EMBL/GenBank/DDBJ whole genome shotgun (WGS) entry which is preliminary data.</text>
</comment>
<evidence type="ECO:0000256" key="3">
    <source>
        <dbReference type="PROSITE-ProRule" id="PRU00284"/>
    </source>
</evidence>
<dbReference type="Pfam" id="PF00672">
    <property type="entry name" value="HAMP"/>
    <property type="match status" value="1"/>
</dbReference>
<evidence type="ECO:0000256" key="5">
    <source>
        <dbReference type="SAM" id="Phobius"/>
    </source>
</evidence>
<keyword evidence="5" id="KW-1133">Transmembrane helix</keyword>
<evidence type="ECO:0000313" key="9">
    <source>
        <dbReference type="Proteomes" id="UP001595796"/>
    </source>
</evidence>
<keyword evidence="4" id="KW-0175">Coiled coil</keyword>
<evidence type="ECO:0000313" key="8">
    <source>
        <dbReference type="EMBL" id="MFC5068570.1"/>
    </source>
</evidence>
<feature type="domain" description="HAMP" evidence="7">
    <location>
        <begin position="327"/>
        <end position="380"/>
    </location>
</feature>
<comment type="similarity">
    <text evidence="2">Belongs to the methyl-accepting chemotaxis (MCP) protein family.</text>
</comment>
<feature type="domain" description="Methyl-accepting transducer" evidence="6">
    <location>
        <begin position="395"/>
        <end position="645"/>
    </location>
</feature>
<evidence type="ECO:0000259" key="7">
    <source>
        <dbReference type="PROSITE" id="PS50885"/>
    </source>
</evidence>
<gene>
    <name evidence="8" type="ORF">ACFPFW_11170</name>
</gene>
<proteinExistence type="inferred from homology"/>
<evidence type="ECO:0000256" key="1">
    <source>
        <dbReference type="ARBA" id="ARBA00023224"/>
    </source>
</evidence>
<keyword evidence="1 3" id="KW-0807">Transducer</keyword>
<dbReference type="PANTHER" id="PTHR32089">
    <property type="entry name" value="METHYL-ACCEPTING CHEMOTAXIS PROTEIN MCPB"/>
    <property type="match status" value="1"/>
</dbReference>
<dbReference type="InterPro" id="IPR003660">
    <property type="entry name" value="HAMP_dom"/>
</dbReference>
<dbReference type="SMART" id="SM00283">
    <property type="entry name" value="MA"/>
    <property type="match status" value="1"/>
</dbReference>
<dbReference type="SUPFAM" id="SSF58104">
    <property type="entry name" value="Methyl-accepting chemotaxis protein (MCP) signaling domain"/>
    <property type="match status" value="1"/>
</dbReference>
<sequence length="676" mass="71415">MRIFSAFQRVNVFKRVRVPAALTSVRLRVSLLSIAPLIALLIVAGTFRFGQHEVATAVQRADKYSDISSEVERFRGQLATMASAVAQYRLKPTDTIKGSFDQARKEATRAIEAIRANVDDENFLVTVGLLSDGLNQTADAFADIVKAQAVLGTKQAPGVDQKLQAAGDDLEVFMEDKLNALGEDSYAIAKTVQEIRKLEKGYIISGTSSLFDQFNKSLTTLGDQLKDNPLLDDGTKNKAAEAISTYQQLFKDWRTARNKQGTAANVTSDTLENVSLNTSALLAFARDGKTQTAGVRHQAEQWTNMVAVGIIVIAILVCSTLGFFIGRSITKPMSDLTSDMRRLADGDTNIEVKGAEGRNELSQMARAVLVFRDNAIERERLTGEQAAAATQREARARAVESLVHEFEALANSAINGVRSAAGNLEETASNLIEASTRVTEEARAAGNAANSASENVTAAATGAEELALSIQEIEQQALKSTEVSSRAVTEANRTSDTMGGLATAATRIGEVVSLIEAIASQTNLLALNATIEAARAGEAGKGFAVVAQEVKTLASQTASATQEIARQIGAIQEASADAGVAIERVSGIISETSSIAAAVAGAVEEQTASVQSIAGNVARASNEAQSGSLAMASVEEAAASARMVADDVANLATDLSKEAQRLEEAVNGFLREVQAA</sequence>
<keyword evidence="9" id="KW-1185">Reference proteome</keyword>
<dbReference type="PROSITE" id="PS50111">
    <property type="entry name" value="CHEMOTAXIS_TRANSDUC_2"/>
    <property type="match status" value="1"/>
</dbReference>
<feature type="coiled-coil region" evidence="4">
    <location>
        <begin position="645"/>
        <end position="672"/>
    </location>
</feature>
<dbReference type="RefSeq" id="WP_114957939.1">
    <property type="nucleotide sequence ID" value="NZ_JBHSJF010000006.1"/>
</dbReference>
<keyword evidence="5" id="KW-0472">Membrane</keyword>
<name>A0ABV9Z0G9_9HYPH</name>
<dbReference type="EMBL" id="JBHSJF010000006">
    <property type="protein sequence ID" value="MFC5068570.1"/>
    <property type="molecule type" value="Genomic_DNA"/>
</dbReference>
<evidence type="ECO:0000259" key="6">
    <source>
        <dbReference type="PROSITE" id="PS50111"/>
    </source>
</evidence>
<feature type="transmembrane region" description="Helical" evidence="5">
    <location>
        <begin position="306"/>
        <end position="326"/>
    </location>
</feature>
<evidence type="ECO:0000256" key="2">
    <source>
        <dbReference type="ARBA" id="ARBA00029447"/>
    </source>
</evidence>
<dbReference type="Pfam" id="PF00015">
    <property type="entry name" value="MCPsignal"/>
    <property type="match status" value="1"/>
</dbReference>
<accession>A0ABV9Z0G9</accession>
<dbReference type="Gene3D" id="6.10.340.10">
    <property type="match status" value="1"/>
</dbReference>